<protein>
    <submittedName>
        <fullName evidence="1">Uncharacterized protein</fullName>
    </submittedName>
</protein>
<dbReference type="EMBL" id="UOFQ01000013">
    <property type="protein sequence ID" value="VAW85009.1"/>
    <property type="molecule type" value="Genomic_DNA"/>
</dbReference>
<organism evidence="1">
    <name type="scientific">hydrothermal vent metagenome</name>
    <dbReference type="NCBI Taxonomy" id="652676"/>
    <lineage>
        <taxon>unclassified sequences</taxon>
        <taxon>metagenomes</taxon>
        <taxon>ecological metagenomes</taxon>
    </lineage>
</organism>
<gene>
    <name evidence="1" type="ORF">MNBD_GAMMA17-529</name>
</gene>
<sequence>MKKLTSTSLIFAFALLFSAQSAVANSLDDKDMAFAFGSGSSIDMLMLSEQEMVETEGNMTFIPFLSGLGGFLMSVATQAWTGDMSTFLGNARGVLVMGITDDLNILLGGGGGMNGM</sequence>
<name>A0A3B0ZFE5_9ZZZZ</name>
<dbReference type="AlphaFoldDB" id="A0A3B0ZFE5"/>
<accession>A0A3B0ZFE5</accession>
<proteinExistence type="predicted"/>
<evidence type="ECO:0000313" key="1">
    <source>
        <dbReference type="EMBL" id="VAW85009.1"/>
    </source>
</evidence>
<reference evidence="1" key="1">
    <citation type="submission" date="2018-06" db="EMBL/GenBank/DDBJ databases">
        <authorList>
            <person name="Zhirakovskaya E."/>
        </authorList>
    </citation>
    <scope>NUCLEOTIDE SEQUENCE</scope>
</reference>